<reference evidence="2" key="2">
    <citation type="submission" date="2023-04" db="EMBL/GenBank/DDBJ databases">
        <authorList>
            <person name="Bruccoleri R.E."/>
            <person name="Oakeley E.J."/>
            <person name="Faust A.-M."/>
            <person name="Dessus-Babus S."/>
            <person name="Altorfer M."/>
            <person name="Burckhardt D."/>
            <person name="Oertli M."/>
            <person name="Naumann U."/>
            <person name="Petersen F."/>
            <person name="Wong J."/>
        </authorList>
    </citation>
    <scope>NUCLEOTIDE SEQUENCE</scope>
    <source>
        <strain evidence="2">GSM-AAB239-AS_SAM_17_03QT</strain>
        <tissue evidence="2">Leaf</tissue>
    </source>
</reference>
<keyword evidence="1" id="KW-1133">Transmembrane helix</keyword>
<comment type="caution">
    <text evidence="2">The sequence shown here is derived from an EMBL/GenBank/DDBJ whole genome shotgun (WGS) entry which is preliminary data.</text>
</comment>
<protein>
    <submittedName>
        <fullName evidence="2">Uncharacterized protein</fullName>
    </submittedName>
</protein>
<evidence type="ECO:0000256" key="1">
    <source>
        <dbReference type="SAM" id="Phobius"/>
    </source>
</evidence>
<evidence type="ECO:0000313" key="2">
    <source>
        <dbReference type="EMBL" id="KAJ6791614.1"/>
    </source>
</evidence>
<dbReference type="PANTHER" id="PTHR33825">
    <property type="entry name" value="CHITINASE-LIKE PROTEIN"/>
    <property type="match status" value="1"/>
</dbReference>
<reference evidence="2" key="1">
    <citation type="journal article" date="2023" name="GigaByte">
        <title>Genome assembly of the bearded iris, Iris pallida Lam.</title>
        <authorList>
            <person name="Bruccoleri R.E."/>
            <person name="Oakeley E.J."/>
            <person name="Faust A.M.E."/>
            <person name="Altorfer M."/>
            <person name="Dessus-Babus S."/>
            <person name="Burckhardt D."/>
            <person name="Oertli M."/>
            <person name="Naumann U."/>
            <person name="Petersen F."/>
            <person name="Wong J."/>
        </authorList>
    </citation>
    <scope>NUCLEOTIDE SEQUENCE</scope>
    <source>
        <strain evidence="2">GSM-AAB239-AS_SAM_17_03QT</strain>
    </source>
</reference>
<feature type="transmembrane region" description="Helical" evidence="1">
    <location>
        <begin position="81"/>
        <end position="106"/>
    </location>
</feature>
<sequence length="181" mass="19821">MLLSARPLLPPAVSPRRIRTIAPRGAPINAIGSFRSETRNANSVNLSSPEEYSCLVLHRMQSHASAPQQQLGFRRGPELGLVSLLFVISMIGGSFITLAAISFPVFSVRESFAVRRSKISMDKLSDVVSEEVPGTLSSLKLSGLEINDLTCQLKYLRQRISGNQYGKKARTNKARPRGGKK</sequence>
<dbReference type="Proteomes" id="UP001140949">
    <property type="component" value="Unassembled WGS sequence"/>
</dbReference>
<keyword evidence="1" id="KW-0812">Transmembrane</keyword>
<evidence type="ECO:0000313" key="3">
    <source>
        <dbReference type="Proteomes" id="UP001140949"/>
    </source>
</evidence>
<keyword evidence="3" id="KW-1185">Reference proteome</keyword>
<accession>A0AAX6DIN9</accession>
<gene>
    <name evidence="2" type="ORF">M6B38_243240</name>
</gene>
<organism evidence="2 3">
    <name type="scientific">Iris pallida</name>
    <name type="common">Sweet iris</name>
    <dbReference type="NCBI Taxonomy" id="29817"/>
    <lineage>
        <taxon>Eukaryota</taxon>
        <taxon>Viridiplantae</taxon>
        <taxon>Streptophyta</taxon>
        <taxon>Embryophyta</taxon>
        <taxon>Tracheophyta</taxon>
        <taxon>Spermatophyta</taxon>
        <taxon>Magnoliopsida</taxon>
        <taxon>Liliopsida</taxon>
        <taxon>Asparagales</taxon>
        <taxon>Iridaceae</taxon>
        <taxon>Iridoideae</taxon>
        <taxon>Irideae</taxon>
        <taxon>Iris</taxon>
    </lineage>
</organism>
<dbReference type="AlphaFoldDB" id="A0AAX6DIN9"/>
<name>A0AAX6DIN9_IRIPA</name>
<dbReference type="PANTHER" id="PTHR33825:SF4">
    <property type="entry name" value="OS05G0137600 PROTEIN"/>
    <property type="match status" value="1"/>
</dbReference>
<proteinExistence type="predicted"/>
<keyword evidence="1" id="KW-0472">Membrane</keyword>
<dbReference type="EMBL" id="JANAVB010044219">
    <property type="protein sequence ID" value="KAJ6791614.1"/>
    <property type="molecule type" value="Genomic_DNA"/>
</dbReference>